<dbReference type="SUPFAM" id="SSF49695">
    <property type="entry name" value="gamma-Crystallin-like"/>
    <property type="match status" value="1"/>
</dbReference>
<protein>
    <submittedName>
        <fullName evidence="6">Gamma-crystallin M2-like</fullName>
    </submittedName>
</protein>
<reference evidence="6" key="2">
    <citation type="submission" date="2025-09" db="UniProtKB">
        <authorList>
            <consortium name="Ensembl"/>
        </authorList>
    </citation>
    <scope>IDENTIFICATION</scope>
</reference>
<reference evidence="6" key="1">
    <citation type="submission" date="2025-08" db="UniProtKB">
        <authorList>
            <consortium name="Ensembl"/>
        </authorList>
    </citation>
    <scope>IDENTIFICATION</scope>
</reference>
<dbReference type="InterPro" id="IPR050252">
    <property type="entry name" value="Beta/Gamma-Crystallin"/>
</dbReference>
<evidence type="ECO:0000259" key="5">
    <source>
        <dbReference type="PROSITE" id="PS50915"/>
    </source>
</evidence>
<dbReference type="InterPro" id="IPR001064">
    <property type="entry name" value="Beta/gamma_crystallin"/>
</dbReference>
<dbReference type="GeneID" id="115547854"/>
<dbReference type="FunFam" id="2.60.20.10:FF:000003">
    <property type="entry name" value="Crystallin gamma S"/>
    <property type="match status" value="1"/>
</dbReference>
<dbReference type="KEGG" id="gmh:115547854"/>
<comment type="function">
    <text evidence="1">Crystallins are the dominant structural components of the vertebrate eye lens.</text>
</comment>
<dbReference type="Proteomes" id="UP000694546">
    <property type="component" value="Chromosome 7"/>
</dbReference>
<gene>
    <name evidence="6" type="primary">LOC115547854</name>
</gene>
<evidence type="ECO:0000256" key="1">
    <source>
        <dbReference type="ARBA" id="ARBA00003689"/>
    </source>
</evidence>
<dbReference type="GO" id="GO:0005212">
    <property type="term" value="F:structural constituent of eye lens"/>
    <property type="evidence" value="ECO:0007669"/>
    <property type="project" value="UniProtKB-KW"/>
</dbReference>
<dbReference type="Gene3D" id="2.60.20.10">
    <property type="entry name" value="Crystallins"/>
    <property type="match status" value="2"/>
</dbReference>
<feature type="domain" description="Beta/gamma crystallin 'Greek key'" evidence="5">
    <location>
        <begin position="90"/>
        <end position="130"/>
    </location>
</feature>
<dbReference type="Pfam" id="PF00030">
    <property type="entry name" value="Crystall"/>
    <property type="match status" value="2"/>
</dbReference>
<feature type="domain" description="Beta/gamma crystallin 'Greek key'" evidence="5">
    <location>
        <begin position="41"/>
        <end position="83"/>
    </location>
</feature>
<evidence type="ECO:0000313" key="7">
    <source>
        <dbReference type="Proteomes" id="UP000694546"/>
    </source>
</evidence>
<sequence>MSKITFFEEPNFQGRSYECEADCADVHPHFSRCSSVRVESGCWVLYERPSYQGYQYVLTRGDYPDYQHWMGYNDTVRSCRTFSYTSGGPYLMKIYDRPDFQGQAHELSEDVDSVQERFPHRDVASCRVVEGYWTLYEHSSYRGRQYFLGPGEYRKASDWGAVCNTAGSLRRVTDF</sequence>
<dbReference type="GO" id="GO:0007601">
    <property type="term" value="P:visual perception"/>
    <property type="evidence" value="ECO:0007669"/>
    <property type="project" value="TreeGrafter"/>
</dbReference>
<dbReference type="InterPro" id="IPR011024">
    <property type="entry name" value="G_crystallin-like"/>
</dbReference>
<dbReference type="OMA" id="EFSDDCD"/>
<comment type="similarity">
    <text evidence="2">Belongs to the beta/gamma-crystallin family.</text>
</comment>
<evidence type="ECO:0000256" key="2">
    <source>
        <dbReference type="ARBA" id="ARBA00009646"/>
    </source>
</evidence>
<dbReference type="RefSeq" id="XP_030218197.1">
    <property type="nucleotide sequence ID" value="XM_030362337.1"/>
</dbReference>
<dbReference type="GO" id="GO:0002088">
    <property type="term" value="P:lens development in camera-type eye"/>
    <property type="evidence" value="ECO:0007669"/>
    <property type="project" value="TreeGrafter"/>
</dbReference>
<evidence type="ECO:0000256" key="3">
    <source>
        <dbReference type="ARBA" id="ARBA00022613"/>
    </source>
</evidence>
<keyword evidence="4" id="KW-0677">Repeat</keyword>
<feature type="domain" description="Beta/gamma crystallin 'Greek key'" evidence="5">
    <location>
        <begin position="2"/>
        <end position="40"/>
    </location>
</feature>
<evidence type="ECO:0000256" key="4">
    <source>
        <dbReference type="ARBA" id="ARBA00022737"/>
    </source>
</evidence>
<dbReference type="PANTHER" id="PTHR11818:SF119">
    <property type="entry name" value="GAMMA-CRYSTALLIN D"/>
    <property type="match status" value="1"/>
</dbReference>
<dbReference type="AlphaFoldDB" id="A0A8C5BYD9"/>
<proteinExistence type="inferred from homology"/>
<evidence type="ECO:0000313" key="6">
    <source>
        <dbReference type="Ensembl" id="ENSGMOP00000052802.1"/>
    </source>
</evidence>
<dbReference type="PRINTS" id="PR01367">
    <property type="entry name" value="BGCRYSTALLIN"/>
</dbReference>
<keyword evidence="7" id="KW-1185">Reference proteome</keyword>
<dbReference type="FunFam" id="2.60.20.10:FF:000001">
    <property type="entry name" value="Crystallin gamma S"/>
    <property type="match status" value="1"/>
</dbReference>
<dbReference type="Ensembl" id="ENSGMOT00000070893.1">
    <property type="protein sequence ID" value="ENSGMOP00000052802.1"/>
    <property type="gene ID" value="ENSGMOG00000030735.1"/>
</dbReference>
<keyword evidence="3" id="KW-0273">Eye lens protein</keyword>
<dbReference type="PROSITE" id="PS50915">
    <property type="entry name" value="CRYSTALLIN_BETA_GAMMA"/>
    <property type="match status" value="4"/>
</dbReference>
<dbReference type="PANTHER" id="PTHR11818">
    <property type="entry name" value="BETA/GAMMA CRYSTALLIN"/>
    <property type="match status" value="1"/>
</dbReference>
<accession>A0A8C5BYD9</accession>
<dbReference type="GeneTree" id="ENSGT00940000163322"/>
<name>A0A8C5BYD9_GADMO</name>
<organism evidence="6 7">
    <name type="scientific">Gadus morhua</name>
    <name type="common">Atlantic cod</name>
    <dbReference type="NCBI Taxonomy" id="8049"/>
    <lineage>
        <taxon>Eukaryota</taxon>
        <taxon>Metazoa</taxon>
        <taxon>Chordata</taxon>
        <taxon>Craniata</taxon>
        <taxon>Vertebrata</taxon>
        <taxon>Euteleostomi</taxon>
        <taxon>Actinopterygii</taxon>
        <taxon>Neopterygii</taxon>
        <taxon>Teleostei</taxon>
        <taxon>Neoteleostei</taxon>
        <taxon>Acanthomorphata</taxon>
        <taxon>Zeiogadaria</taxon>
        <taxon>Gadariae</taxon>
        <taxon>Gadiformes</taxon>
        <taxon>Gadoidei</taxon>
        <taxon>Gadidae</taxon>
        <taxon>Gadus</taxon>
    </lineage>
</organism>
<dbReference type="OrthoDB" id="8407241at2759"/>
<feature type="domain" description="Beta/gamma crystallin 'Greek key'" evidence="5">
    <location>
        <begin position="131"/>
        <end position="173"/>
    </location>
</feature>
<dbReference type="SMART" id="SM00247">
    <property type="entry name" value="XTALbg"/>
    <property type="match status" value="2"/>
</dbReference>